<keyword evidence="1" id="KW-0175">Coiled coil</keyword>
<dbReference type="Proteomes" id="UP001311232">
    <property type="component" value="Unassembled WGS sequence"/>
</dbReference>
<keyword evidence="3" id="KW-1185">Reference proteome</keyword>
<sequence length="72" mass="8947">MEKDNLRREDELKEAETQRELVELQRRFKQVLNDNQSLPEHIRLKPQELVLDRRFYEQAEKLKARKVMEVRR</sequence>
<protein>
    <submittedName>
        <fullName evidence="2">Uncharacterized protein</fullName>
    </submittedName>
</protein>
<evidence type="ECO:0000313" key="2">
    <source>
        <dbReference type="EMBL" id="KAK5618676.1"/>
    </source>
</evidence>
<name>A0AAV9SBI7_9TELE</name>
<evidence type="ECO:0000313" key="3">
    <source>
        <dbReference type="Proteomes" id="UP001311232"/>
    </source>
</evidence>
<dbReference type="EMBL" id="JAHHUM010000606">
    <property type="protein sequence ID" value="KAK5618676.1"/>
    <property type="molecule type" value="Genomic_DNA"/>
</dbReference>
<evidence type="ECO:0000256" key="1">
    <source>
        <dbReference type="SAM" id="Coils"/>
    </source>
</evidence>
<proteinExistence type="predicted"/>
<comment type="caution">
    <text evidence="2">The sequence shown here is derived from an EMBL/GenBank/DDBJ whole genome shotgun (WGS) entry which is preliminary data.</text>
</comment>
<organism evidence="2 3">
    <name type="scientific">Crenichthys baileyi</name>
    <name type="common">White River springfish</name>
    <dbReference type="NCBI Taxonomy" id="28760"/>
    <lineage>
        <taxon>Eukaryota</taxon>
        <taxon>Metazoa</taxon>
        <taxon>Chordata</taxon>
        <taxon>Craniata</taxon>
        <taxon>Vertebrata</taxon>
        <taxon>Euteleostomi</taxon>
        <taxon>Actinopterygii</taxon>
        <taxon>Neopterygii</taxon>
        <taxon>Teleostei</taxon>
        <taxon>Neoteleostei</taxon>
        <taxon>Acanthomorphata</taxon>
        <taxon>Ovalentaria</taxon>
        <taxon>Atherinomorphae</taxon>
        <taxon>Cyprinodontiformes</taxon>
        <taxon>Goodeidae</taxon>
        <taxon>Crenichthys</taxon>
    </lineage>
</organism>
<reference evidence="2 3" key="1">
    <citation type="submission" date="2021-06" db="EMBL/GenBank/DDBJ databases">
        <authorList>
            <person name="Palmer J.M."/>
        </authorList>
    </citation>
    <scope>NUCLEOTIDE SEQUENCE [LARGE SCALE GENOMIC DNA]</scope>
    <source>
        <strain evidence="2 3">MEX-2019</strain>
        <tissue evidence="2">Muscle</tissue>
    </source>
</reference>
<accession>A0AAV9SBI7</accession>
<feature type="coiled-coil region" evidence="1">
    <location>
        <begin position="5"/>
        <end position="34"/>
    </location>
</feature>
<dbReference type="AlphaFoldDB" id="A0AAV9SBI7"/>
<gene>
    <name evidence="2" type="ORF">CRENBAI_014334</name>
</gene>